<dbReference type="Proteomes" id="UP001230426">
    <property type="component" value="Unassembled WGS sequence"/>
</dbReference>
<dbReference type="EMBL" id="JAUSRB010000004">
    <property type="protein sequence ID" value="MDP9870401.1"/>
    <property type="molecule type" value="Genomic_DNA"/>
</dbReference>
<protein>
    <submittedName>
        <fullName evidence="1">Uncharacterized protein</fullName>
    </submittedName>
</protein>
<accession>A0ABT9RM77</accession>
<name>A0ABT9RM77_9ACTN</name>
<proteinExistence type="predicted"/>
<comment type="caution">
    <text evidence="1">The sequence shown here is derived from an EMBL/GenBank/DDBJ whole genome shotgun (WGS) entry which is preliminary data.</text>
</comment>
<gene>
    <name evidence="1" type="ORF">J2S55_009739</name>
</gene>
<reference evidence="1 2" key="1">
    <citation type="submission" date="2023-07" db="EMBL/GenBank/DDBJ databases">
        <title>Sequencing the genomes of 1000 actinobacteria strains.</title>
        <authorList>
            <person name="Klenk H.-P."/>
        </authorList>
    </citation>
    <scope>NUCLEOTIDE SEQUENCE [LARGE SCALE GENOMIC DNA]</scope>
    <source>
        <strain evidence="1 2">DSM 44109</strain>
    </source>
</reference>
<evidence type="ECO:0000313" key="2">
    <source>
        <dbReference type="Proteomes" id="UP001230426"/>
    </source>
</evidence>
<sequence length="159" mass="17849">MSTLAVITLDGVLRDESTDGTIPVGRALYHGLSEIYRLAVIADSPLDDMWLGINGYTKHQVLVERRPEDPSDNAIRRLRQIERLRGMGATVDLLVDPDPGVVAVISHMGVACLHYVDAPFSRPEFRPDYDKHVTPWDQMVSELDRTRALRAAHRPLENP</sequence>
<evidence type="ECO:0000313" key="1">
    <source>
        <dbReference type="EMBL" id="MDP9870401.1"/>
    </source>
</evidence>
<dbReference type="RefSeq" id="WP_306876304.1">
    <property type="nucleotide sequence ID" value="NZ_JAUSRB010000004.1"/>
</dbReference>
<organism evidence="1 2">
    <name type="scientific">Streptosporangium brasiliense</name>
    <dbReference type="NCBI Taxonomy" id="47480"/>
    <lineage>
        <taxon>Bacteria</taxon>
        <taxon>Bacillati</taxon>
        <taxon>Actinomycetota</taxon>
        <taxon>Actinomycetes</taxon>
        <taxon>Streptosporangiales</taxon>
        <taxon>Streptosporangiaceae</taxon>
        <taxon>Streptosporangium</taxon>
    </lineage>
</organism>
<keyword evidence="2" id="KW-1185">Reference proteome</keyword>